<accession>X0VUS6</accession>
<evidence type="ECO:0000313" key="1">
    <source>
        <dbReference type="EMBL" id="GAG22000.1"/>
    </source>
</evidence>
<proteinExistence type="predicted"/>
<dbReference type="PANTHER" id="PTHR34071">
    <property type="entry name" value="5-NITROIMIDAZOLE ANTIBIOTICS RESISTANCE PROTEIN, NIMA-FAMILY-RELATED PROTEIN-RELATED"/>
    <property type="match status" value="1"/>
</dbReference>
<organism evidence="1">
    <name type="scientific">marine sediment metagenome</name>
    <dbReference type="NCBI Taxonomy" id="412755"/>
    <lineage>
        <taxon>unclassified sequences</taxon>
        <taxon>metagenomes</taxon>
        <taxon>ecological metagenomes</taxon>
    </lineage>
</organism>
<dbReference type="PANTHER" id="PTHR34071:SF2">
    <property type="entry name" value="FLAVIN-NUCLEOTIDE-BINDING PROTEIN"/>
    <property type="match status" value="1"/>
</dbReference>
<sequence length="161" mass="18401">MSYHVRRKDKEITDESVMKKILKTAKYVTLALSKDDVSYIVTLSHGYDEEGHCIYFHSAGEGKKLDYMKANNLVWGQALLDHGYVEVECSHNYATVVFSGRVTFLESLDDKWHAMSLMTRQLDVNAENMIANRKPESLEDTVVGRIDIEYMSGKKSEEVNV</sequence>
<protein>
    <recommendedName>
        <fullName evidence="2">Pyridoxamine 5'-phosphate oxidase putative domain-containing protein</fullName>
    </recommendedName>
</protein>
<dbReference type="InterPro" id="IPR024747">
    <property type="entry name" value="Pyridox_Oxase-rel"/>
</dbReference>
<dbReference type="Gene3D" id="2.30.110.10">
    <property type="entry name" value="Electron Transport, Fmn-binding Protein, Chain A"/>
    <property type="match status" value="1"/>
</dbReference>
<dbReference type="Pfam" id="PF12900">
    <property type="entry name" value="Pyridox_ox_2"/>
    <property type="match status" value="1"/>
</dbReference>
<dbReference type="AlphaFoldDB" id="X0VUS6"/>
<dbReference type="EMBL" id="BARS01031780">
    <property type="protein sequence ID" value="GAG22000.1"/>
    <property type="molecule type" value="Genomic_DNA"/>
</dbReference>
<gene>
    <name evidence="1" type="ORF">S01H1_49405</name>
</gene>
<name>X0VUS6_9ZZZZ</name>
<dbReference type="InterPro" id="IPR012349">
    <property type="entry name" value="Split_barrel_FMN-bd"/>
</dbReference>
<dbReference type="SUPFAM" id="SSF50475">
    <property type="entry name" value="FMN-binding split barrel"/>
    <property type="match status" value="1"/>
</dbReference>
<comment type="caution">
    <text evidence="1">The sequence shown here is derived from an EMBL/GenBank/DDBJ whole genome shotgun (WGS) entry which is preliminary data.</text>
</comment>
<feature type="non-terminal residue" evidence="1">
    <location>
        <position position="161"/>
    </location>
</feature>
<reference evidence="1" key="1">
    <citation type="journal article" date="2014" name="Front. Microbiol.">
        <title>High frequency of phylogenetically diverse reductive dehalogenase-homologous genes in deep subseafloor sedimentary metagenomes.</title>
        <authorList>
            <person name="Kawai M."/>
            <person name="Futagami T."/>
            <person name="Toyoda A."/>
            <person name="Takaki Y."/>
            <person name="Nishi S."/>
            <person name="Hori S."/>
            <person name="Arai W."/>
            <person name="Tsubouchi T."/>
            <person name="Morono Y."/>
            <person name="Uchiyama I."/>
            <person name="Ito T."/>
            <person name="Fujiyama A."/>
            <person name="Inagaki F."/>
            <person name="Takami H."/>
        </authorList>
    </citation>
    <scope>NUCLEOTIDE SEQUENCE</scope>
    <source>
        <strain evidence="1">Expedition CK06-06</strain>
    </source>
</reference>
<evidence type="ECO:0008006" key="2">
    <source>
        <dbReference type="Google" id="ProtNLM"/>
    </source>
</evidence>